<evidence type="ECO:0000256" key="1">
    <source>
        <dbReference type="ARBA" id="ARBA00006499"/>
    </source>
</evidence>
<evidence type="ECO:0000259" key="3">
    <source>
        <dbReference type="Pfam" id="PF02230"/>
    </source>
</evidence>
<comment type="similarity">
    <text evidence="1">Belongs to the AB hydrolase superfamily. AB hydrolase 2 family.</text>
</comment>
<name>A0A850QBV1_9BURK</name>
<evidence type="ECO:0000313" key="5">
    <source>
        <dbReference type="Proteomes" id="UP000588051"/>
    </source>
</evidence>
<dbReference type="RefSeq" id="WP_176802493.1">
    <property type="nucleotide sequence ID" value="NZ_JABXYJ010000002.1"/>
</dbReference>
<keyword evidence="5" id="KW-1185">Reference proteome</keyword>
<dbReference type="InterPro" id="IPR029058">
    <property type="entry name" value="AB_hydrolase_fold"/>
</dbReference>
<dbReference type="PANTHER" id="PTHR10655">
    <property type="entry name" value="LYSOPHOSPHOLIPASE-RELATED"/>
    <property type="match status" value="1"/>
</dbReference>
<comment type="caution">
    <text evidence="4">The sequence shown here is derived from an EMBL/GenBank/DDBJ whole genome shotgun (WGS) entry which is preliminary data.</text>
</comment>
<dbReference type="InterPro" id="IPR050565">
    <property type="entry name" value="LYPA1-2/EST-like"/>
</dbReference>
<dbReference type="EMBL" id="JABXYJ010000002">
    <property type="protein sequence ID" value="NVO76818.1"/>
    <property type="molecule type" value="Genomic_DNA"/>
</dbReference>
<sequence>MNQLLDTVEIESSPNPAFAIIWMHGLGADANDFVPIVKELNLQGLPGIRFVFPNAPAIPVTINGGYVMRAWYDILGTDIARREDEAGLRKSQGEIEKLIAREIARGIPAHRIFLAGFSQGCAMTLQTGLRYPEKLAGLLCLSGYVPLRDQVAAERSAANQQTPVFLVHGRGDPVIAIQRAEQSRDLLMELGYPVEWHEYMMPHSVCAEEIDDISHWLHRVLTGNKA</sequence>
<reference evidence="4 5" key="1">
    <citation type="submission" date="2020-06" db="EMBL/GenBank/DDBJ databases">
        <authorList>
            <person name="Qiu C."/>
            <person name="Liu Z."/>
        </authorList>
    </citation>
    <scope>NUCLEOTIDE SEQUENCE [LARGE SCALE GENOMIC DNA]</scope>
    <source>
        <strain evidence="4 5">EM 1</strain>
    </source>
</reference>
<organism evidence="4 5">
    <name type="scientific">Undibacterium oligocarboniphilum</name>
    <dbReference type="NCBI Taxonomy" id="666702"/>
    <lineage>
        <taxon>Bacteria</taxon>
        <taxon>Pseudomonadati</taxon>
        <taxon>Pseudomonadota</taxon>
        <taxon>Betaproteobacteria</taxon>
        <taxon>Burkholderiales</taxon>
        <taxon>Oxalobacteraceae</taxon>
        <taxon>Undibacterium</taxon>
    </lineage>
</organism>
<evidence type="ECO:0000313" key="4">
    <source>
        <dbReference type="EMBL" id="NVO76818.1"/>
    </source>
</evidence>
<feature type="domain" description="Phospholipase/carboxylesterase/thioesterase" evidence="3">
    <location>
        <begin position="11"/>
        <end position="219"/>
    </location>
</feature>
<dbReference type="PANTHER" id="PTHR10655:SF17">
    <property type="entry name" value="LYSOPHOSPHOLIPASE-LIKE PROTEIN 1"/>
    <property type="match status" value="1"/>
</dbReference>
<keyword evidence="2 4" id="KW-0378">Hydrolase</keyword>
<dbReference type="GO" id="GO:0016787">
    <property type="term" value="F:hydrolase activity"/>
    <property type="evidence" value="ECO:0007669"/>
    <property type="project" value="UniProtKB-KW"/>
</dbReference>
<proteinExistence type="inferred from homology"/>
<dbReference type="AlphaFoldDB" id="A0A850QBV1"/>
<dbReference type="Proteomes" id="UP000588051">
    <property type="component" value="Unassembled WGS sequence"/>
</dbReference>
<dbReference type="InterPro" id="IPR003140">
    <property type="entry name" value="PLipase/COase/thioEstase"/>
</dbReference>
<dbReference type="SUPFAM" id="SSF53474">
    <property type="entry name" value="alpha/beta-Hydrolases"/>
    <property type="match status" value="1"/>
</dbReference>
<accession>A0A850QBV1</accession>
<gene>
    <name evidence="4" type="ORF">HV832_03090</name>
</gene>
<evidence type="ECO:0000256" key="2">
    <source>
        <dbReference type="ARBA" id="ARBA00022801"/>
    </source>
</evidence>
<protein>
    <submittedName>
        <fullName evidence="4">Alpha/beta hydrolase</fullName>
    </submittedName>
</protein>
<dbReference type="Pfam" id="PF02230">
    <property type="entry name" value="Abhydrolase_2"/>
    <property type="match status" value="1"/>
</dbReference>
<dbReference type="Gene3D" id="3.40.50.1820">
    <property type="entry name" value="alpha/beta hydrolase"/>
    <property type="match status" value="1"/>
</dbReference>